<name>T0IJ85_9SPHN</name>
<protein>
    <recommendedName>
        <fullName evidence="3">HNH endonuclease</fullName>
    </recommendedName>
</protein>
<proteinExistence type="predicted"/>
<keyword evidence="2" id="KW-1185">Reference proteome</keyword>
<dbReference type="Proteomes" id="UP000015527">
    <property type="component" value="Unassembled WGS sequence"/>
</dbReference>
<evidence type="ECO:0000313" key="1">
    <source>
        <dbReference type="EMBL" id="EQB09719.1"/>
    </source>
</evidence>
<evidence type="ECO:0008006" key="3">
    <source>
        <dbReference type="Google" id="ProtNLM"/>
    </source>
</evidence>
<dbReference type="RefSeq" id="WP_021235580.1">
    <property type="nucleotide sequence ID" value="NZ_ATHL01000127.1"/>
</dbReference>
<sequence>MGRLKSMPSRLGALPPRVAAMPKVADSFYQSAEWKDYRARHRAWTIQRQGGVWCLICGSTHRLILDHREERKDGGADLPPFDQMDWYCAGHHNAKTAAARARRARGGRG</sequence>
<accession>T0IJ85</accession>
<comment type="caution">
    <text evidence="1">The sequence shown here is derived from an EMBL/GenBank/DDBJ whole genome shotgun (WGS) entry which is preliminary data.</text>
</comment>
<reference evidence="1 2" key="1">
    <citation type="journal article" date="2013" name="Genome Announc.">
        <title>Genome Sequence of Novosphingobium lindaniclasticum LE124T, Isolated from a Hexachlorocyclohexane Dumpsite.</title>
        <authorList>
            <person name="Saxena A."/>
            <person name="Nayyar N."/>
            <person name="Sangwan N."/>
            <person name="Kumari R."/>
            <person name="Khurana J.P."/>
            <person name="Lal R."/>
        </authorList>
    </citation>
    <scope>NUCLEOTIDE SEQUENCE [LARGE SCALE GENOMIC DNA]</scope>
    <source>
        <strain evidence="1 2">LE124</strain>
    </source>
</reference>
<dbReference type="EMBL" id="ATHL01000127">
    <property type="protein sequence ID" value="EQB09719.1"/>
    <property type="molecule type" value="Genomic_DNA"/>
</dbReference>
<dbReference type="PATRIC" id="fig|1096930.3.peg.3776"/>
<gene>
    <name evidence="1" type="ORF">L284_19155</name>
</gene>
<dbReference type="AlphaFoldDB" id="T0IJ85"/>
<evidence type="ECO:0000313" key="2">
    <source>
        <dbReference type="Proteomes" id="UP000015527"/>
    </source>
</evidence>
<dbReference type="OrthoDB" id="7220022at2"/>
<organism evidence="1 2">
    <name type="scientific">Novosphingobium lindaniclasticum LE124</name>
    <dbReference type="NCBI Taxonomy" id="1096930"/>
    <lineage>
        <taxon>Bacteria</taxon>
        <taxon>Pseudomonadati</taxon>
        <taxon>Pseudomonadota</taxon>
        <taxon>Alphaproteobacteria</taxon>
        <taxon>Sphingomonadales</taxon>
        <taxon>Sphingomonadaceae</taxon>
        <taxon>Novosphingobium</taxon>
    </lineage>
</organism>